<evidence type="ECO:0000313" key="2">
    <source>
        <dbReference type="Proteomes" id="UP000298138"/>
    </source>
</evidence>
<gene>
    <name evidence="1" type="ORF">EX30DRAFT_342663</name>
</gene>
<name>A0A4S2MPW4_9PEZI</name>
<dbReference type="EMBL" id="ML220134">
    <property type="protein sequence ID" value="TGZ79193.1"/>
    <property type="molecule type" value="Genomic_DNA"/>
</dbReference>
<accession>A0A4S2MPW4</accession>
<organism evidence="1 2">
    <name type="scientific">Ascodesmis nigricans</name>
    <dbReference type="NCBI Taxonomy" id="341454"/>
    <lineage>
        <taxon>Eukaryota</taxon>
        <taxon>Fungi</taxon>
        <taxon>Dikarya</taxon>
        <taxon>Ascomycota</taxon>
        <taxon>Pezizomycotina</taxon>
        <taxon>Pezizomycetes</taxon>
        <taxon>Pezizales</taxon>
        <taxon>Ascodesmidaceae</taxon>
        <taxon>Ascodesmis</taxon>
    </lineage>
</organism>
<proteinExistence type="predicted"/>
<protein>
    <submittedName>
        <fullName evidence="1">Uncharacterized protein</fullName>
    </submittedName>
</protein>
<dbReference type="AlphaFoldDB" id="A0A4S2MPW4"/>
<evidence type="ECO:0000313" key="1">
    <source>
        <dbReference type="EMBL" id="TGZ79193.1"/>
    </source>
</evidence>
<sequence length="108" mass="11498">MYRYSASVTALFYASRCAGDKNPMPLLVDWKVASLGNISACWLQAGGVSCGGLQSLSMLSETWALQLHGNGPCGPSAAAAGFARAKSRLALVQRPHTYIHLLVKDTDE</sequence>
<keyword evidence="2" id="KW-1185">Reference proteome</keyword>
<dbReference type="Proteomes" id="UP000298138">
    <property type="component" value="Unassembled WGS sequence"/>
</dbReference>
<reference evidence="1 2" key="1">
    <citation type="submission" date="2019-04" db="EMBL/GenBank/DDBJ databases">
        <title>Comparative genomics and transcriptomics to analyze fruiting body development in filamentous ascomycetes.</title>
        <authorList>
            <consortium name="DOE Joint Genome Institute"/>
            <person name="Lutkenhaus R."/>
            <person name="Traeger S."/>
            <person name="Breuer J."/>
            <person name="Kuo A."/>
            <person name="Lipzen A."/>
            <person name="Pangilinan J."/>
            <person name="Dilworth D."/>
            <person name="Sandor L."/>
            <person name="Poggeler S."/>
            <person name="Barry K."/>
            <person name="Grigoriev I.V."/>
            <person name="Nowrousian M."/>
        </authorList>
    </citation>
    <scope>NUCLEOTIDE SEQUENCE [LARGE SCALE GENOMIC DNA]</scope>
    <source>
        <strain evidence="1 2">CBS 389.68</strain>
    </source>
</reference>
<dbReference type="InParanoid" id="A0A4S2MPW4"/>